<dbReference type="PROSITE" id="PS00450">
    <property type="entry name" value="ACONITASE_1"/>
    <property type="match status" value="1"/>
</dbReference>
<dbReference type="Gene3D" id="3.30.499.10">
    <property type="entry name" value="Aconitase, domain 3"/>
    <property type="match status" value="2"/>
</dbReference>
<keyword evidence="4 9" id="KW-0004">4Fe-4S</keyword>
<evidence type="ECO:0000256" key="8">
    <source>
        <dbReference type="ARBA" id="ARBA00023501"/>
    </source>
</evidence>
<keyword evidence="9 12" id="KW-0456">Lyase</keyword>
<keyword evidence="13" id="KW-1185">Reference proteome</keyword>
<evidence type="ECO:0000256" key="1">
    <source>
        <dbReference type="ARBA" id="ARBA00001966"/>
    </source>
</evidence>
<dbReference type="InterPro" id="IPR015928">
    <property type="entry name" value="Aconitase/3IPM_dehydase_swvl"/>
</dbReference>
<feature type="domain" description="Aconitase A/isopropylmalate dehydratase small subunit swivel" evidence="11">
    <location>
        <begin position="668"/>
        <end position="794"/>
    </location>
</feature>
<reference evidence="12 13" key="1">
    <citation type="submission" date="2016-01" db="EMBL/GenBank/DDBJ databases">
        <authorList>
            <person name="Regsiter A."/>
            <person name="william w."/>
        </authorList>
    </citation>
    <scope>NUCLEOTIDE SEQUENCE [LARGE SCALE GENOMIC DNA]</scope>
    <source>
        <strain evidence="12 13">CFBP 6927</strain>
    </source>
</reference>
<dbReference type="PROSITE" id="PS01244">
    <property type="entry name" value="ACONITASE_2"/>
    <property type="match status" value="1"/>
</dbReference>
<evidence type="ECO:0000259" key="10">
    <source>
        <dbReference type="Pfam" id="PF00330"/>
    </source>
</evidence>
<comment type="function">
    <text evidence="9">Catalyzes the isomerization of citrate to isocitrate via cis-aconitate.</text>
</comment>
<keyword evidence="7 9" id="KW-0411">Iron-sulfur</keyword>
<dbReference type="EMBL" id="FBWH01000037">
    <property type="protein sequence ID" value="CUX48303.1"/>
    <property type="molecule type" value="Genomic_DNA"/>
</dbReference>
<name>A0ABM9VJ49_9HYPH</name>
<evidence type="ECO:0000256" key="4">
    <source>
        <dbReference type="ARBA" id="ARBA00022485"/>
    </source>
</evidence>
<dbReference type="NCBIfam" id="NF009520">
    <property type="entry name" value="PRK12881.1"/>
    <property type="match status" value="1"/>
</dbReference>
<evidence type="ECO:0000256" key="9">
    <source>
        <dbReference type="RuleBase" id="RU361275"/>
    </source>
</evidence>
<keyword evidence="6 9" id="KW-0408">Iron</keyword>
<evidence type="ECO:0000313" key="13">
    <source>
        <dbReference type="Proteomes" id="UP000191812"/>
    </source>
</evidence>
<dbReference type="InterPro" id="IPR036008">
    <property type="entry name" value="Aconitase_4Fe-4S_dom"/>
</dbReference>
<proteinExistence type="inferred from homology"/>
<evidence type="ECO:0000256" key="5">
    <source>
        <dbReference type="ARBA" id="ARBA00022723"/>
    </source>
</evidence>
<dbReference type="RefSeq" id="WP_080839218.1">
    <property type="nucleotide sequence ID" value="NZ_LT009757.1"/>
</dbReference>
<dbReference type="PRINTS" id="PR00415">
    <property type="entry name" value="ACONITASE"/>
</dbReference>
<dbReference type="Proteomes" id="UP000191812">
    <property type="component" value="Unassembled WGS sequence"/>
</dbReference>
<dbReference type="Gene3D" id="3.20.19.10">
    <property type="entry name" value="Aconitase, domain 4"/>
    <property type="match status" value="1"/>
</dbReference>
<dbReference type="Pfam" id="PF00694">
    <property type="entry name" value="Aconitase_C"/>
    <property type="match status" value="1"/>
</dbReference>
<dbReference type="NCBIfam" id="NF006757">
    <property type="entry name" value="PRK09277.1"/>
    <property type="match status" value="1"/>
</dbReference>
<accession>A0ABM9VJ49</accession>
<evidence type="ECO:0000256" key="2">
    <source>
        <dbReference type="ARBA" id="ARBA00004717"/>
    </source>
</evidence>
<dbReference type="InterPro" id="IPR001030">
    <property type="entry name" value="Acoase/IPM_deHydtase_lsu_aba"/>
</dbReference>
<dbReference type="NCBIfam" id="TIGR01341">
    <property type="entry name" value="aconitase_1"/>
    <property type="match status" value="1"/>
</dbReference>
<dbReference type="Pfam" id="PF00330">
    <property type="entry name" value="Aconitase"/>
    <property type="match status" value="1"/>
</dbReference>
<organism evidence="12 13">
    <name type="scientific">Agrobacterium genomosp. 13 str. CFBP 6927</name>
    <dbReference type="NCBI Taxonomy" id="1183428"/>
    <lineage>
        <taxon>Bacteria</taxon>
        <taxon>Pseudomonadati</taxon>
        <taxon>Pseudomonadota</taxon>
        <taxon>Alphaproteobacteria</taxon>
        <taxon>Hyphomicrobiales</taxon>
        <taxon>Rhizobiaceae</taxon>
        <taxon>Rhizobium/Agrobacterium group</taxon>
        <taxon>Agrobacterium</taxon>
        <taxon>Agrobacterium tumefaciens complex</taxon>
    </lineage>
</organism>
<dbReference type="InterPro" id="IPR006249">
    <property type="entry name" value="Aconitase/IRP2"/>
</dbReference>
<protein>
    <recommendedName>
        <fullName evidence="9">Aconitate hydratase</fullName>
        <shortName evidence="9">Aconitase</shortName>
        <ecNumber evidence="9">4.2.1.3</ecNumber>
    </recommendedName>
</protein>
<dbReference type="GO" id="GO:0003994">
    <property type="term" value="F:aconitate hydratase activity"/>
    <property type="evidence" value="ECO:0007669"/>
    <property type="project" value="UniProtKB-EC"/>
</dbReference>
<evidence type="ECO:0000259" key="11">
    <source>
        <dbReference type="Pfam" id="PF00694"/>
    </source>
</evidence>
<gene>
    <name evidence="12" type="primary">acnA</name>
    <name evidence="12" type="ORF">AGR13a_Lc110026</name>
</gene>
<dbReference type="InterPro" id="IPR000573">
    <property type="entry name" value="AconitaseA/IPMdHydase_ssu_swvl"/>
</dbReference>
<comment type="pathway">
    <text evidence="2">Carbohydrate metabolism; tricarboxylic acid cycle; isocitrate from oxaloacetate: step 2/2.</text>
</comment>
<evidence type="ECO:0000313" key="12">
    <source>
        <dbReference type="EMBL" id="CUX48303.1"/>
    </source>
</evidence>
<dbReference type="EC" id="4.2.1.3" evidence="9"/>
<feature type="domain" description="Aconitase/3-isopropylmalate dehydratase large subunit alpha/beta/alpha" evidence="10">
    <location>
        <begin position="72"/>
        <end position="542"/>
    </location>
</feature>
<evidence type="ECO:0000256" key="6">
    <source>
        <dbReference type="ARBA" id="ARBA00023004"/>
    </source>
</evidence>
<comment type="catalytic activity">
    <reaction evidence="8 9">
        <text>citrate = D-threo-isocitrate</text>
        <dbReference type="Rhea" id="RHEA:10336"/>
        <dbReference type="ChEBI" id="CHEBI:15562"/>
        <dbReference type="ChEBI" id="CHEBI:16947"/>
        <dbReference type="EC" id="4.2.1.3"/>
    </reaction>
</comment>
<dbReference type="SUPFAM" id="SSF52016">
    <property type="entry name" value="LeuD/IlvD-like"/>
    <property type="match status" value="1"/>
</dbReference>
<dbReference type="Gene3D" id="6.10.190.10">
    <property type="match status" value="1"/>
</dbReference>
<comment type="similarity">
    <text evidence="3 9">Belongs to the aconitase/IPM isomerase family.</text>
</comment>
<dbReference type="PANTHER" id="PTHR11670">
    <property type="entry name" value="ACONITASE/IRON-RESPONSIVE ELEMENT FAMILY MEMBER"/>
    <property type="match status" value="1"/>
</dbReference>
<evidence type="ECO:0000256" key="3">
    <source>
        <dbReference type="ARBA" id="ARBA00007185"/>
    </source>
</evidence>
<dbReference type="InterPro" id="IPR015931">
    <property type="entry name" value="Acnase/IPM_dHydase_lsu_aba_1/3"/>
</dbReference>
<dbReference type="InterPro" id="IPR018136">
    <property type="entry name" value="Aconitase_4Fe-4S_BS"/>
</dbReference>
<evidence type="ECO:0000256" key="7">
    <source>
        <dbReference type="ARBA" id="ARBA00023014"/>
    </source>
</evidence>
<comment type="caution">
    <text evidence="12">The sequence shown here is derived from an EMBL/GenBank/DDBJ whole genome shotgun (WGS) entry which is preliminary data.</text>
</comment>
<dbReference type="SUPFAM" id="SSF53732">
    <property type="entry name" value="Aconitase iron-sulfur domain"/>
    <property type="match status" value="1"/>
</dbReference>
<keyword evidence="5" id="KW-0479">Metal-binding</keyword>
<sequence length="883" mass="93872">MTTLDTLSGKLDVAGQNLRFIDLPRIFGDQLKAFPMAMRIIIENALRNAPEEAETLIAAFRGWLETGTSTAEIAFYPSRLLMHDTTCVPALVDMAALRSELAEAGIDPARLNPGLKIDVSTDHSIAVDAYGSADALRINVAKEIERNAERYRLMKWATGAFDNLRVHPPGTGIMHTINMEQLATVATICRIGAADWAVPDTLIGTDSHTPMVNGMGVLGWGVGGIEAESVMFGMPVMLRIPDIVGVRLLGKLQEGATATDLALAVTQALRRHGISGEFVEFFGPGVSTLSVGDRAVVANMAPEYGASSGYFPIDTHTIDYLAATGRMRKNLHLVEALAVGQGLWFEPEVSPRYTSTLDINLSQIKTSLAGPRRPQDRIAPAEMRPTLEKAYGRALGEARDGEVPDGAIAIAAITSCTNTTDPRLLVAAGLVARKARRFGLKPPQWVKTSLAPGSPAAGRYLRRTGLLDDLSATGFDIVGFGCTTCIGNSGALTPDAAAAAEKGTMLAAVLSGNRNFPGRIHPQIEAGYLASPPLVVAYALAGSVKQDITAEPIGHGPDGAAVFLHDLWPSSAEIDAMLVQTAEPGDFSAAFTEATANKAWAGLQAPDGVLFPWDEASTYVRRPPFVSFSQKSRLGNYAATPLLILGDDITTDHISPAGQIPLSGAAGHYLTERGEDPQDLNVFASRRGNWEAMLRGLFTNPTLRNLIDEALPAGTTRHAPSGDIVPLMEAAARYERDGVSTVILAGERYGTGSSRDWAAKGVALLGVRAVLASSFERIHRSNLIGMGILPILLPPNLTSRNLADEAPRHIGIDAAPETLRPRGTLFVTVEAGDGTTFSLDCRLAIETELEIATLRAGGILPSILTRIAADEGAVPRPQAENSH</sequence>
<comment type="cofactor">
    <cofactor evidence="1">
        <name>[4Fe-4S] cluster</name>
        <dbReference type="ChEBI" id="CHEBI:49883"/>
    </cofactor>
</comment>